<evidence type="ECO:0000313" key="4">
    <source>
        <dbReference type="Proteomes" id="UP000057181"/>
    </source>
</evidence>
<dbReference type="KEGG" id="kfv:AS188_00680"/>
<dbReference type="EMBL" id="BJZR01000099">
    <property type="protein sequence ID" value="GEO93273.1"/>
    <property type="molecule type" value="Genomic_DNA"/>
</dbReference>
<evidence type="ECO:0000313" key="5">
    <source>
        <dbReference type="Proteomes" id="UP000321155"/>
    </source>
</evidence>
<keyword evidence="5" id="KW-1185">Reference proteome</keyword>
<dbReference type="STRING" id="446860.AS188_00680"/>
<dbReference type="SUPFAM" id="SSF55729">
    <property type="entry name" value="Acyl-CoA N-acyltransferases (Nat)"/>
    <property type="match status" value="1"/>
</dbReference>
<evidence type="ECO:0000259" key="1">
    <source>
        <dbReference type="PROSITE" id="PS51186"/>
    </source>
</evidence>
<dbReference type="OrthoDB" id="4543915at2"/>
<reference evidence="2 4" key="1">
    <citation type="submission" date="2015-11" db="EMBL/GenBank/DDBJ databases">
        <title>Complete Genome Sequence of Kocuria flava strain HO-9041.</title>
        <authorList>
            <person name="Zhou M."/>
            <person name="Dai J."/>
        </authorList>
    </citation>
    <scope>NUCLEOTIDE SEQUENCE [LARGE SCALE GENOMIC DNA]</scope>
    <source>
        <strain evidence="2 4">HO-9041</strain>
    </source>
</reference>
<dbReference type="PANTHER" id="PTHR43792:SF1">
    <property type="entry name" value="N-ACETYLTRANSFERASE DOMAIN-CONTAINING PROTEIN"/>
    <property type="match status" value="1"/>
</dbReference>
<evidence type="ECO:0000313" key="2">
    <source>
        <dbReference type="EMBL" id="ALU38508.1"/>
    </source>
</evidence>
<dbReference type="InterPro" id="IPR051531">
    <property type="entry name" value="N-acetyltransferase"/>
</dbReference>
<accession>A0A0U3I525</accession>
<sequence length="172" mass="18337">MIEDLDTLPPAPVLETDRLLLRPFTAEELDAVAAGEPQEQFAPGFPTPEDVDFARESLVAGGYFFTETVYARMAVVEKSSGQVVGTAGFVGPPIDDELEVVGSLSAQRRGLGYAAEGLEALLRVAFADPQVRGVRASVPADNAPAEQTLRAAGFVHRPTPGLETDYVLPRPD</sequence>
<evidence type="ECO:0000313" key="3">
    <source>
        <dbReference type="EMBL" id="GEO93273.1"/>
    </source>
</evidence>
<gene>
    <name evidence="2" type="ORF">AS188_00680</name>
    <name evidence="3" type="ORF">KFL01_25790</name>
</gene>
<dbReference type="InterPro" id="IPR016181">
    <property type="entry name" value="Acyl_CoA_acyltransferase"/>
</dbReference>
<feature type="domain" description="N-acetyltransferase" evidence="1">
    <location>
        <begin position="19"/>
        <end position="172"/>
    </location>
</feature>
<proteinExistence type="predicted"/>
<dbReference type="Gene3D" id="3.40.630.30">
    <property type="match status" value="1"/>
</dbReference>
<dbReference type="Proteomes" id="UP000057181">
    <property type="component" value="Chromosome"/>
</dbReference>
<dbReference type="RefSeq" id="WP_058857222.1">
    <property type="nucleotide sequence ID" value="NZ_BJZR01000099.1"/>
</dbReference>
<dbReference type="PANTHER" id="PTHR43792">
    <property type="entry name" value="GNAT FAMILY, PUTATIVE (AFU_ORTHOLOGUE AFUA_3G00765)-RELATED-RELATED"/>
    <property type="match status" value="1"/>
</dbReference>
<organism evidence="2 4">
    <name type="scientific">Kocuria flava</name>
    <dbReference type="NCBI Taxonomy" id="446860"/>
    <lineage>
        <taxon>Bacteria</taxon>
        <taxon>Bacillati</taxon>
        <taxon>Actinomycetota</taxon>
        <taxon>Actinomycetes</taxon>
        <taxon>Micrococcales</taxon>
        <taxon>Micrococcaceae</taxon>
        <taxon>Kocuria</taxon>
    </lineage>
</organism>
<dbReference type="AlphaFoldDB" id="A0A0U3I525"/>
<dbReference type="InterPro" id="IPR000182">
    <property type="entry name" value="GNAT_dom"/>
</dbReference>
<dbReference type="Pfam" id="PF13302">
    <property type="entry name" value="Acetyltransf_3"/>
    <property type="match status" value="1"/>
</dbReference>
<name>A0A0U3I525_9MICC</name>
<protein>
    <recommendedName>
        <fullName evidence="1">N-acetyltransferase domain-containing protein</fullName>
    </recommendedName>
</protein>
<dbReference type="EMBL" id="CP013254">
    <property type="protein sequence ID" value="ALU38508.1"/>
    <property type="molecule type" value="Genomic_DNA"/>
</dbReference>
<reference evidence="3 5" key="2">
    <citation type="submission" date="2019-07" db="EMBL/GenBank/DDBJ databases">
        <title>Whole genome shotgun sequence of Kocuria flava NBRC 107626.</title>
        <authorList>
            <person name="Hosoyama A."/>
            <person name="Uohara A."/>
            <person name="Ohji S."/>
            <person name="Ichikawa N."/>
        </authorList>
    </citation>
    <scope>NUCLEOTIDE SEQUENCE [LARGE SCALE GENOMIC DNA]</scope>
    <source>
        <strain evidence="3 5">NBRC 107626</strain>
    </source>
</reference>
<dbReference type="PROSITE" id="PS51186">
    <property type="entry name" value="GNAT"/>
    <property type="match status" value="1"/>
</dbReference>
<dbReference type="Proteomes" id="UP000321155">
    <property type="component" value="Unassembled WGS sequence"/>
</dbReference>
<dbReference type="GO" id="GO:0016747">
    <property type="term" value="F:acyltransferase activity, transferring groups other than amino-acyl groups"/>
    <property type="evidence" value="ECO:0007669"/>
    <property type="project" value="InterPro"/>
</dbReference>